<dbReference type="SUPFAM" id="SSF48239">
    <property type="entry name" value="Terpenoid cyclases/Protein prenyltransferases"/>
    <property type="match status" value="1"/>
</dbReference>
<protein>
    <recommendedName>
        <fullName evidence="3">Squalene cyclase C-terminal domain-containing protein</fullName>
    </recommendedName>
</protein>
<gene>
    <name evidence="1" type="ordered locus">Psta_2704</name>
</gene>
<dbReference type="Gene3D" id="1.50.10.20">
    <property type="match status" value="1"/>
</dbReference>
<evidence type="ECO:0008006" key="3">
    <source>
        <dbReference type="Google" id="ProtNLM"/>
    </source>
</evidence>
<reference evidence="1 2" key="1">
    <citation type="journal article" date="2009" name="Stand. Genomic Sci.">
        <title>Complete genome sequence of Pirellula staleyi type strain (ATCC 27377).</title>
        <authorList>
            <person name="Clum A."/>
            <person name="Tindall B.J."/>
            <person name="Sikorski J."/>
            <person name="Ivanova N."/>
            <person name="Mavrommatis K."/>
            <person name="Lucas S."/>
            <person name="Glavina del Rio T."/>
            <person name="Nolan M."/>
            <person name="Chen F."/>
            <person name="Tice H."/>
            <person name="Pitluck S."/>
            <person name="Cheng J.F."/>
            <person name="Chertkov O."/>
            <person name="Brettin T."/>
            <person name="Han C."/>
            <person name="Detter J.C."/>
            <person name="Kuske C."/>
            <person name="Bruce D."/>
            <person name="Goodwin L."/>
            <person name="Ovchinikova G."/>
            <person name="Pati A."/>
            <person name="Mikhailova N."/>
            <person name="Chen A."/>
            <person name="Palaniappan K."/>
            <person name="Land M."/>
            <person name="Hauser L."/>
            <person name="Chang Y.J."/>
            <person name="Jeffries C.D."/>
            <person name="Chain P."/>
            <person name="Rohde M."/>
            <person name="Goker M."/>
            <person name="Bristow J."/>
            <person name="Eisen J.A."/>
            <person name="Markowitz V."/>
            <person name="Hugenholtz P."/>
            <person name="Kyrpides N.C."/>
            <person name="Klenk H.P."/>
            <person name="Lapidus A."/>
        </authorList>
    </citation>
    <scope>NUCLEOTIDE SEQUENCE [LARGE SCALE GENOMIC DNA]</scope>
    <source>
        <strain evidence="2">ATCC 27377 / DSM 6068 / ICPB 4128</strain>
    </source>
</reference>
<dbReference type="AlphaFoldDB" id="D2R6S2"/>
<keyword evidence="2" id="KW-1185">Reference proteome</keyword>
<accession>D2R6S2</accession>
<dbReference type="Proteomes" id="UP000001887">
    <property type="component" value="Chromosome"/>
</dbReference>
<dbReference type="eggNOG" id="COG1657">
    <property type="taxonomic scope" value="Bacteria"/>
</dbReference>
<dbReference type="KEGG" id="psl:Psta_2704"/>
<dbReference type="OrthoDB" id="260797at2"/>
<dbReference type="HOGENOM" id="CLU_747746_0_0_0"/>
<dbReference type="EMBL" id="CP001848">
    <property type="protein sequence ID" value="ADB17372.1"/>
    <property type="molecule type" value="Genomic_DNA"/>
</dbReference>
<dbReference type="InterPro" id="IPR006311">
    <property type="entry name" value="TAT_signal"/>
</dbReference>
<dbReference type="PROSITE" id="PS51318">
    <property type="entry name" value="TAT"/>
    <property type="match status" value="1"/>
</dbReference>
<evidence type="ECO:0000313" key="1">
    <source>
        <dbReference type="EMBL" id="ADB17372.1"/>
    </source>
</evidence>
<proteinExistence type="predicted"/>
<evidence type="ECO:0000313" key="2">
    <source>
        <dbReference type="Proteomes" id="UP000001887"/>
    </source>
</evidence>
<name>D2R6S2_PIRSD</name>
<dbReference type="STRING" id="530564.Psta_2704"/>
<organism evidence="1 2">
    <name type="scientific">Pirellula staleyi (strain ATCC 27377 / DSM 6068 / ICPB 4128)</name>
    <name type="common">Pirella staleyi</name>
    <dbReference type="NCBI Taxonomy" id="530564"/>
    <lineage>
        <taxon>Bacteria</taxon>
        <taxon>Pseudomonadati</taxon>
        <taxon>Planctomycetota</taxon>
        <taxon>Planctomycetia</taxon>
        <taxon>Pirellulales</taxon>
        <taxon>Pirellulaceae</taxon>
        <taxon>Pirellula</taxon>
    </lineage>
</organism>
<dbReference type="InterPro" id="IPR008930">
    <property type="entry name" value="Terpenoid_cyclase/PrenylTrfase"/>
</dbReference>
<sequence precursor="true">MSKRFTRRDWLTTSGISAATLAAAGLAGYRARVWAAEGDEKKTAPASTAPATAAATFEEFTPQSEVSIRRGVEWLMKTMHRDGGCGVDIGQPTDIGCSSMVGLALMATGNTPVEGPRSREVQRIVSYLIQATEVMPADDITSMQGTQLQNKIGRHAHSFFAALYLAEAIGEGWDTDPVRDALRRVVAAIVGSQTAEGHWGNQSWAPTLGTVMGWVALRAAHYSGLKVGGSPDLTAKHLLQQMSAATNPNQGSWMHTLYKNATGVRVLYALGMENEPAAKKAFADVLQLVNKDNTAFSQAGGEEYLAFHLITETMLQEGGEGWSKWFPTVRDRIVGVQNSDGSWTGHHCITSRTFCTAAAILVLSAPNRYLPISQA</sequence>